<reference evidence="2" key="1">
    <citation type="submission" date="2018-05" db="EMBL/GenBank/DDBJ databases">
        <authorList>
            <person name="Lanie J.A."/>
            <person name="Ng W.-L."/>
            <person name="Kazmierczak K.M."/>
            <person name="Andrzejewski T.M."/>
            <person name="Davidsen T.M."/>
            <person name="Wayne K.J."/>
            <person name="Tettelin H."/>
            <person name="Glass J.I."/>
            <person name="Rusch D."/>
            <person name="Podicherti R."/>
            <person name="Tsui H.-C.T."/>
            <person name="Winkler M.E."/>
        </authorList>
    </citation>
    <scope>NUCLEOTIDE SEQUENCE</scope>
</reference>
<evidence type="ECO:0000313" key="2">
    <source>
        <dbReference type="EMBL" id="SVD73428.1"/>
    </source>
</evidence>
<proteinExistence type="predicted"/>
<organism evidence="2">
    <name type="scientific">marine metagenome</name>
    <dbReference type="NCBI Taxonomy" id="408172"/>
    <lineage>
        <taxon>unclassified sequences</taxon>
        <taxon>metagenomes</taxon>
        <taxon>ecological metagenomes</taxon>
    </lineage>
</organism>
<protein>
    <submittedName>
        <fullName evidence="2">Uncharacterized protein</fullName>
    </submittedName>
</protein>
<sequence length="127" mass="13776">MPVSKSKQGKPLGGIGAERQSGRKHSLVIDDRLLSKQYISGRLDARIDDTAYGVGWDGVTDRAPSVNAVYDKINSLGTISDIWGQEDAAQSNTDVRFKRTGNFGIGDGTNLAFDDITEKLYVDGNIK</sequence>
<name>A0A382XT20_9ZZZZ</name>
<feature type="non-terminal residue" evidence="2">
    <location>
        <position position="127"/>
    </location>
</feature>
<gene>
    <name evidence="2" type="ORF">METZ01_LOCUS426282</name>
</gene>
<accession>A0A382XT20</accession>
<dbReference type="AlphaFoldDB" id="A0A382XT20"/>
<evidence type="ECO:0000256" key="1">
    <source>
        <dbReference type="SAM" id="MobiDB-lite"/>
    </source>
</evidence>
<feature type="region of interest" description="Disordered" evidence="1">
    <location>
        <begin position="1"/>
        <end position="24"/>
    </location>
</feature>
<dbReference type="EMBL" id="UINC01169737">
    <property type="protein sequence ID" value="SVD73428.1"/>
    <property type="molecule type" value="Genomic_DNA"/>
</dbReference>